<sequence length="293" mass="32566">MTGFARVRKTNELGEITSTVKSVNHRALDLHTHIPGELEQFEPLLRGVVKKYVSRGHVDVRISFTPAHATAAAALNRPLFEAYLTALKEAESVYQVVAQPDVHMALRIPGMLAQPTGEEDAPAELEQLVVSALEDSLTALNVFREREGAEIRQLLKSHNADIRRDALEIEKLRAPAVEHFRARLEERLAELLKGVSMDPQRLAQEAAVLADRSDITEELGRLQVHSRELDVLLDKGGELGKKLDFLMQEMNRETNTILSKTSGVGELGLKITGLGLEAKANIERIREQVLNLE</sequence>
<proteinExistence type="inferred from homology"/>
<keyword evidence="9" id="KW-1185">Reference proteome</keyword>
<evidence type="ECO:0000313" key="9">
    <source>
        <dbReference type="Proteomes" id="UP000593892"/>
    </source>
</evidence>
<protein>
    <submittedName>
        <fullName evidence="8">YicC family protein</fullName>
    </submittedName>
</protein>
<comment type="cofactor">
    <cofactor evidence="1">
        <name>a divalent metal cation</name>
        <dbReference type="ChEBI" id="CHEBI:60240"/>
    </cofactor>
</comment>
<dbReference type="GO" id="GO:0016787">
    <property type="term" value="F:hydrolase activity"/>
    <property type="evidence" value="ECO:0007669"/>
    <property type="project" value="UniProtKB-KW"/>
</dbReference>
<name>A0A7S7NY47_PALFE</name>
<dbReference type="InterPro" id="IPR005229">
    <property type="entry name" value="YicC/YloC-like"/>
</dbReference>
<dbReference type="EMBL" id="CP063849">
    <property type="protein sequence ID" value="QOY91938.1"/>
    <property type="molecule type" value="Genomic_DNA"/>
</dbReference>
<dbReference type="PANTHER" id="PTHR30636">
    <property type="entry name" value="UPF0701 PROTEIN YICC"/>
    <property type="match status" value="1"/>
</dbReference>
<dbReference type="PANTHER" id="PTHR30636:SF3">
    <property type="entry name" value="UPF0701 PROTEIN YICC"/>
    <property type="match status" value="1"/>
</dbReference>
<evidence type="ECO:0000313" key="8">
    <source>
        <dbReference type="EMBL" id="QOY91938.1"/>
    </source>
</evidence>
<dbReference type="InterPro" id="IPR013527">
    <property type="entry name" value="YicC-like_N"/>
</dbReference>
<dbReference type="Proteomes" id="UP000593892">
    <property type="component" value="Chromosome"/>
</dbReference>
<keyword evidence="2" id="KW-0540">Nuclease</keyword>
<evidence type="ECO:0000256" key="2">
    <source>
        <dbReference type="ARBA" id="ARBA00022722"/>
    </source>
</evidence>
<dbReference type="Pfam" id="PF03755">
    <property type="entry name" value="YicC-like_N"/>
    <property type="match status" value="1"/>
</dbReference>
<dbReference type="GO" id="GO:0004521">
    <property type="term" value="F:RNA endonuclease activity"/>
    <property type="evidence" value="ECO:0007669"/>
    <property type="project" value="InterPro"/>
</dbReference>
<evidence type="ECO:0000256" key="4">
    <source>
        <dbReference type="ARBA" id="ARBA00022801"/>
    </source>
</evidence>
<dbReference type="AlphaFoldDB" id="A0A7S7NY47"/>
<evidence type="ECO:0000256" key="5">
    <source>
        <dbReference type="ARBA" id="ARBA00035648"/>
    </source>
</evidence>
<evidence type="ECO:0000259" key="7">
    <source>
        <dbReference type="Pfam" id="PF08340"/>
    </source>
</evidence>
<accession>A0A7S7NY47</accession>
<evidence type="ECO:0000259" key="6">
    <source>
        <dbReference type="Pfam" id="PF03755"/>
    </source>
</evidence>
<keyword evidence="4" id="KW-0378">Hydrolase</keyword>
<gene>
    <name evidence="8" type="ORF">IRI77_07035</name>
</gene>
<dbReference type="InterPro" id="IPR013551">
    <property type="entry name" value="YicC-like_C"/>
</dbReference>
<comment type="similarity">
    <text evidence="5">Belongs to the YicC/YloC family.</text>
</comment>
<dbReference type="Pfam" id="PF08340">
    <property type="entry name" value="YicC-like_C"/>
    <property type="match status" value="1"/>
</dbReference>
<reference evidence="8 9" key="1">
    <citation type="submission" date="2020-10" db="EMBL/GenBank/DDBJ databases">
        <title>Complete genome sequence of Paludibaculum fermentans P105T, a facultatively anaerobic acidobacterium capable of dissimilatory Fe(III) reduction.</title>
        <authorList>
            <person name="Dedysh S.N."/>
            <person name="Beletsky A.V."/>
            <person name="Kulichevskaya I.S."/>
            <person name="Mardanov A.V."/>
            <person name="Ravin N.V."/>
        </authorList>
    </citation>
    <scope>NUCLEOTIDE SEQUENCE [LARGE SCALE GENOMIC DNA]</scope>
    <source>
        <strain evidence="8 9">P105</strain>
    </source>
</reference>
<dbReference type="NCBIfam" id="TIGR00255">
    <property type="entry name" value="YicC/YloC family endoribonuclease"/>
    <property type="match status" value="1"/>
</dbReference>
<evidence type="ECO:0000256" key="3">
    <source>
        <dbReference type="ARBA" id="ARBA00022759"/>
    </source>
</evidence>
<feature type="domain" description="Endoribonuclease YicC-like C-terminal" evidence="7">
    <location>
        <begin position="170"/>
        <end position="293"/>
    </location>
</feature>
<feature type="domain" description="Endoribonuclease YicC-like N-terminal" evidence="6">
    <location>
        <begin position="1"/>
        <end position="152"/>
    </location>
</feature>
<organism evidence="8 9">
    <name type="scientific">Paludibaculum fermentans</name>
    <dbReference type="NCBI Taxonomy" id="1473598"/>
    <lineage>
        <taxon>Bacteria</taxon>
        <taxon>Pseudomonadati</taxon>
        <taxon>Acidobacteriota</taxon>
        <taxon>Terriglobia</taxon>
        <taxon>Bryobacterales</taxon>
        <taxon>Bryobacteraceae</taxon>
        <taxon>Paludibaculum</taxon>
    </lineage>
</organism>
<keyword evidence="3" id="KW-0255">Endonuclease</keyword>
<evidence type="ECO:0000256" key="1">
    <source>
        <dbReference type="ARBA" id="ARBA00001968"/>
    </source>
</evidence>
<dbReference type="KEGG" id="pfer:IRI77_07035"/>